<organism evidence="2 3">
    <name type="scientific">Gossypium klotzschianum</name>
    <dbReference type="NCBI Taxonomy" id="34286"/>
    <lineage>
        <taxon>Eukaryota</taxon>
        <taxon>Viridiplantae</taxon>
        <taxon>Streptophyta</taxon>
        <taxon>Embryophyta</taxon>
        <taxon>Tracheophyta</taxon>
        <taxon>Spermatophyta</taxon>
        <taxon>Magnoliopsida</taxon>
        <taxon>eudicotyledons</taxon>
        <taxon>Gunneridae</taxon>
        <taxon>Pentapetalae</taxon>
        <taxon>rosids</taxon>
        <taxon>malvids</taxon>
        <taxon>Malvales</taxon>
        <taxon>Malvaceae</taxon>
        <taxon>Malvoideae</taxon>
        <taxon>Gossypium</taxon>
    </lineage>
</organism>
<dbReference type="EMBL" id="JABFAB010000002">
    <property type="protein sequence ID" value="MBA0642114.1"/>
    <property type="molecule type" value="Genomic_DNA"/>
</dbReference>
<evidence type="ECO:0000256" key="1">
    <source>
        <dbReference type="SAM" id="MobiDB-lite"/>
    </source>
</evidence>
<reference evidence="2 3" key="1">
    <citation type="journal article" date="2019" name="Genome Biol. Evol.">
        <title>Insights into the evolution of the New World diploid cottons (Gossypium, subgenus Houzingenia) based on genome sequencing.</title>
        <authorList>
            <person name="Grover C.E."/>
            <person name="Arick M.A. 2nd"/>
            <person name="Thrash A."/>
            <person name="Conover J.L."/>
            <person name="Sanders W.S."/>
            <person name="Peterson D.G."/>
            <person name="Frelichowski J.E."/>
            <person name="Scheffler J.A."/>
            <person name="Scheffler B.E."/>
            <person name="Wendel J.F."/>
        </authorList>
    </citation>
    <scope>NUCLEOTIDE SEQUENCE [LARGE SCALE GENOMIC DNA]</scope>
    <source>
        <strain evidence="2">57</strain>
        <tissue evidence="2">Leaf</tissue>
    </source>
</reference>
<accession>A0A7J8TVK5</accession>
<sequence>MWNIRYDFLPTREPIIILELACNPEYMLWFRIYGKPYLYREEARRQHPHTSNRKDSTRYPISV</sequence>
<feature type="region of interest" description="Disordered" evidence="1">
    <location>
        <begin position="43"/>
        <end position="63"/>
    </location>
</feature>
<proteinExistence type="predicted"/>
<evidence type="ECO:0000313" key="2">
    <source>
        <dbReference type="EMBL" id="MBA0642114.1"/>
    </source>
</evidence>
<dbReference type="AlphaFoldDB" id="A0A7J8TVK5"/>
<dbReference type="Proteomes" id="UP000593573">
    <property type="component" value="Unassembled WGS sequence"/>
</dbReference>
<protein>
    <submittedName>
        <fullName evidence="2">Uncharacterized protein</fullName>
    </submittedName>
</protein>
<keyword evidence="3" id="KW-1185">Reference proteome</keyword>
<comment type="caution">
    <text evidence="2">The sequence shown here is derived from an EMBL/GenBank/DDBJ whole genome shotgun (WGS) entry which is preliminary data.</text>
</comment>
<gene>
    <name evidence="2" type="ORF">Goklo_026562</name>
</gene>
<evidence type="ECO:0000313" key="3">
    <source>
        <dbReference type="Proteomes" id="UP000593573"/>
    </source>
</evidence>
<name>A0A7J8TVK5_9ROSI</name>